<feature type="compositionally biased region" description="Basic and acidic residues" evidence="2">
    <location>
        <begin position="862"/>
        <end position="872"/>
    </location>
</feature>
<feature type="compositionally biased region" description="Pro residues" evidence="2">
    <location>
        <begin position="1069"/>
        <end position="1085"/>
    </location>
</feature>
<proteinExistence type="predicted"/>
<evidence type="ECO:0000256" key="1">
    <source>
        <dbReference type="SAM" id="Coils"/>
    </source>
</evidence>
<protein>
    <submittedName>
        <fullName evidence="4">Zinc finger matrin-type protein CG9776-like</fullName>
    </submittedName>
</protein>
<feature type="compositionally biased region" description="Pro residues" evidence="2">
    <location>
        <begin position="1040"/>
        <end position="1053"/>
    </location>
</feature>
<dbReference type="InterPro" id="IPR055309">
    <property type="entry name" value="Znf318-like"/>
</dbReference>
<feature type="region of interest" description="Disordered" evidence="2">
    <location>
        <begin position="482"/>
        <end position="547"/>
    </location>
</feature>
<feature type="compositionally biased region" description="Basic and acidic residues" evidence="2">
    <location>
        <begin position="323"/>
        <end position="344"/>
    </location>
</feature>
<feature type="compositionally biased region" description="Basic residues" evidence="2">
    <location>
        <begin position="22"/>
        <end position="61"/>
    </location>
</feature>
<feature type="compositionally biased region" description="Basic residues" evidence="2">
    <location>
        <begin position="505"/>
        <end position="525"/>
    </location>
</feature>
<gene>
    <name evidence="4" type="ORF">V1478_000721</name>
</gene>
<feature type="coiled-coil region" evidence="1">
    <location>
        <begin position="198"/>
        <end position="268"/>
    </location>
</feature>
<feature type="domain" description="U1-type" evidence="3">
    <location>
        <begin position="354"/>
        <end position="388"/>
    </location>
</feature>
<keyword evidence="1" id="KW-0175">Coiled coil</keyword>
<feature type="compositionally biased region" description="Low complexity" evidence="2">
    <location>
        <begin position="834"/>
        <end position="843"/>
    </location>
</feature>
<dbReference type="SMART" id="SM00451">
    <property type="entry name" value="ZnF_U1"/>
    <property type="match status" value="2"/>
</dbReference>
<feature type="region of interest" description="Disordered" evidence="2">
    <location>
        <begin position="1174"/>
        <end position="1212"/>
    </location>
</feature>
<feature type="compositionally biased region" description="Polar residues" evidence="2">
    <location>
        <begin position="174"/>
        <end position="188"/>
    </location>
</feature>
<feature type="compositionally biased region" description="Pro residues" evidence="2">
    <location>
        <begin position="101"/>
        <end position="115"/>
    </location>
</feature>
<dbReference type="AlphaFoldDB" id="A0ABD2C6B9"/>
<keyword evidence="5" id="KW-1185">Reference proteome</keyword>
<feature type="compositionally biased region" description="Basic and acidic residues" evidence="2">
    <location>
        <begin position="299"/>
        <end position="317"/>
    </location>
</feature>
<feature type="region of interest" description="Disordered" evidence="2">
    <location>
        <begin position="615"/>
        <end position="847"/>
    </location>
</feature>
<evidence type="ECO:0000313" key="4">
    <source>
        <dbReference type="EMBL" id="KAL2740580.1"/>
    </source>
</evidence>
<evidence type="ECO:0000256" key="2">
    <source>
        <dbReference type="SAM" id="MobiDB-lite"/>
    </source>
</evidence>
<feature type="compositionally biased region" description="Low complexity" evidence="2">
    <location>
        <begin position="152"/>
        <end position="161"/>
    </location>
</feature>
<feature type="compositionally biased region" description="Low complexity" evidence="2">
    <location>
        <begin position="117"/>
        <end position="138"/>
    </location>
</feature>
<dbReference type="EMBL" id="JAUDFV010000020">
    <property type="protein sequence ID" value="KAL2740580.1"/>
    <property type="molecule type" value="Genomic_DNA"/>
</dbReference>
<reference evidence="4 5" key="1">
    <citation type="journal article" date="2024" name="Ann. Entomol. Soc. Am.">
        <title>Genomic analyses of the southern and eastern yellowjacket wasps (Hymenoptera: Vespidae) reveal evolutionary signatures of social life.</title>
        <authorList>
            <person name="Catto M.A."/>
            <person name="Caine P.B."/>
            <person name="Orr S.E."/>
            <person name="Hunt B.G."/>
            <person name="Goodisman M.A.D."/>
        </authorList>
    </citation>
    <scope>NUCLEOTIDE SEQUENCE [LARGE SCALE GENOMIC DNA]</scope>
    <source>
        <strain evidence="4">233</strain>
        <tissue evidence="4">Head and thorax</tissue>
    </source>
</reference>
<feature type="compositionally biased region" description="Polar residues" evidence="2">
    <location>
        <begin position="700"/>
        <end position="710"/>
    </location>
</feature>
<feature type="region of interest" description="Disordered" evidence="2">
    <location>
        <begin position="912"/>
        <end position="1107"/>
    </location>
</feature>
<dbReference type="InterPro" id="IPR003604">
    <property type="entry name" value="Matrin/U1-like-C_Znf_C2H2"/>
</dbReference>
<feature type="region of interest" description="Disordered" evidence="2">
    <location>
        <begin position="1"/>
        <end position="192"/>
    </location>
</feature>
<comment type="caution">
    <text evidence="4">The sequence shown here is derived from an EMBL/GenBank/DDBJ whole genome shotgun (WGS) entry which is preliminary data.</text>
</comment>
<feature type="compositionally biased region" description="Basic and acidic residues" evidence="2">
    <location>
        <begin position="684"/>
        <end position="693"/>
    </location>
</feature>
<dbReference type="PANTHER" id="PTHR15577:SF2">
    <property type="entry name" value="ZINC FINGER PROTEIN 318"/>
    <property type="match status" value="1"/>
</dbReference>
<evidence type="ECO:0000313" key="5">
    <source>
        <dbReference type="Proteomes" id="UP001607302"/>
    </source>
</evidence>
<feature type="compositionally biased region" description="Basic and acidic residues" evidence="2">
    <location>
        <begin position="482"/>
        <end position="504"/>
    </location>
</feature>
<feature type="compositionally biased region" description="Pro residues" evidence="2">
    <location>
        <begin position="978"/>
        <end position="990"/>
    </location>
</feature>
<feature type="region of interest" description="Disordered" evidence="2">
    <location>
        <begin position="862"/>
        <end position="894"/>
    </location>
</feature>
<feature type="compositionally biased region" description="Acidic residues" evidence="2">
    <location>
        <begin position="946"/>
        <end position="956"/>
    </location>
</feature>
<dbReference type="PANTHER" id="PTHR15577">
    <property type="entry name" value="ZINC FINGER CONTAINING PROTEIN"/>
    <property type="match status" value="1"/>
</dbReference>
<evidence type="ECO:0000259" key="3">
    <source>
        <dbReference type="SMART" id="SM00451"/>
    </source>
</evidence>
<feature type="compositionally biased region" description="Low complexity" evidence="2">
    <location>
        <begin position="964"/>
        <end position="977"/>
    </location>
</feature>
<feature type="compositionally biased region" description="Low complexity" evidence="2">
    <location>
        <begin position="991"/>
        <end position="1039"/>
    </location>
</feature>
<accession>A0ABD2C6B9</accession>
<feature type="domain" description="U1-type" evidence="3">
    <location>
        <begin position="429"/>
        <end position="463"/>
    </location>
</feature>
<sequence>MEQESRRKGPRSPSADSDDSSHRRRSRKYDRSPSPRRSRYRRSRSRDRRSRSSSRDRRRKETNRSQQEWKQQTTSSQSQSAAANSAGSTGYVPPVHNQYQAPPPPNTSQPPPPLPAYNQGYNNYNYNYGQGYDYSYQQPTSYRSDYPPPNWQGNQVPYNNQQPPPPPTLTTQQESSRAVDSGSSSLVTSLARPEDAKKEAIAAEVKQQKATLAKQREEYVKKSATLQRELEILRQQCDEIGKEGGRENNRIIKENQKLQIEIQNKMKSIHNVIDMLTGIIGDKATVDDLKSKFKVELNKRSKSPKEDFPTGKSDSPDRSSVTDSDKECKADREGRERRSPEDSKPMYNFVHYDPEMHWCKVCDIFPKTAKEYLNHLHSNEHKEVCLERKIVDMPWHEQNGEGTEKEVPFYPGLPTKRTPIKGLQFFSAATAWYCKLCNSWIGDLHCASLHLKSKRHSENFSRFVEQNPHWETDWMADREKAFSEEKHKQIQMELQKQKDDDPPPKSKKSKKNKKKSKKSKKRRNRSSASDTSSESENSESDSDQDMSKSIRVAMRNKMKASTQAILNEEIDYHRIKLKGHWSKNVQVHQATTPEQQPVEADDRQLLNSIRDKLKAKQEEEMKSISNRTQSQEKMIMEEEEEQEQSSFSKKSESLEAWGPKEPPKPFWIKKEEDKVQPLPSKPIELPKPEEMPKPHMGFWTKQQVNMTLKPSESKSTEKEEERERERDRYKDDRDRKYDRREDKYDRYSRYDRRRGRDRDRDRERDRERERERDYYEDRRKRDVNESPRRERSWRDSPKRNYEKYDKDRRDDNSSNDESKFEKKTNESASKSKKGGVQSKKSAQVAKGKLPFIGRLPLFKKKTEEPKLPEKDIAPLPYQQSKFEDTPKVPNEIINPPGVVHITKLATPVNLNNNANQANKTPPMKILVAPPPPVLNESKPTQQVVDMEIEDQSEETVIEQPIIEQQKQTQSTTKVTVPSHPPPPLNRPPPSFSSNQQQQQPQPQQQPTSQPQPQSQQQQQQQQQQPQQQHIQNRPTFTPSRPMPPPFMSTPPPFMQTAPRFPPHQVLRPPMQPHPPFVTNPPPQIQNPPTFITNHQNPPPPTLPSVETVTHDISDIPEPTEKRPDPSIPLPDDLQEALNIIFPKEETESKQQNQQESNVMYSSMYSMLGCVGYGPEYMDQPPPEITQAEVEADTQPGPDDLKMLGIDEGDTIL</sequence>
<feature type="compositionally biased region" description="Low complexity" evidence="2">
    <location>
        <begin position="526"/>
        <end position="535"/>
    </location>
</feature>
<feature type="compositionally biased region" description="Low complexity" evidence="2">
    <location>
        <begin position="65"/>
        <end position="89"/>
    </location>
</feature>
<dbReference type="Proteomes" id="UP001607302">
    <property type="component" value="Unassembled WGS sequence"/>
</dbReference>
<name>A0ABD2C6B9_VESSQ</name>
<feature type="region of interest" description="Disordered" evidence="2">
    <location>
        <begin position="299"/>
        <end position="346"/>
    </location>
</feature>
<feature type="compositionally biased region" description="Basic and acidic residues" evidence="2">
    <location>
        <begin position="711"/>
        <end position="825"/>
    </location>
</feature>
<organism evidence="4 5">
    <name type="scientific">Vespula squamosa</name>
    <name type="common">Southern yellow jacket</name>
    <name type="synonym">Wasp</name>
    <dbReference type="NCBI Taxonomy" id="30214"/>
    <lineage>
        <taxon>Eukaryota</taxon>
        <taxon>Metazoa</taxon>
        <taxon>Ecdysozoa</taxon>
        <taxon>Arthropoda</taxon>
        <taxon>Hexapoda</taxon>
        <taxon>Insecta</taxon>
        <taxon>Pterygota</taxon>
        <taxon>Neoptera</taxon>
        <taxon>Endopterygota</taxon>
        <taxon>Hymenoptera</taxon>
        <taxon>Apocrita</taxon>
        <taxon>Aculeata</taxon>
        <taxon>Vespoidea</taxon>
        <taxon>Vespidae</taxon>
        <taxon>Vespinae</taxon>
        <taxon>Vespula</taxon>
    </lineage>
</organism>